<reference evidence="1 2" key="1">
    <citation type="submission" date="2015-06" db="EMBL/GenBank/DDBJ databases">
        <title>Talaromyces atroroseus IBT 11181 draft genome.</title>
        <authorList>
            <person name="Rasmussen K.B."/>
            <person name="Rasmussen S."/>
            <person name="Petersen B."/>
            <person name="Sicheritz-Ponten T."/>
            <person name="Mortensen U.H."/>
            <person name="Thrane U."/>
        </authorList>
    </citation>
    <scope>NUCLEOTIDE SEQUENCE [LARGE SCALE GENOMIC DNA]</scope>
    <source>
        <strain evidence="1 2">IBT 11181</strain>
    </source>
</reference>
<dbReference type="RefSeq" id="XP_020118136.1">
    <property type="nucleotide sequence ID" value="XM_020269070.1"/>
</dbReference>
<proteinExistence type="predicted"/>
<dbReference type="GeneID" id="31006513"/>
<protein>
    <recommendedName>
        <fullName evidence="3">N-acetyltransferase domain-containing protein</fullName>
    </recommendedName>
</protein>
<dbReference type="Proteomes" id="UP000214365">
    <property type="component" value="Unassembled WGS sequence"/>
</dbReference>
<evidence type="ECO:0000313" key="2">
    <source>
        <dbReference type="Proteomes" id="UP000214365"/>
    </source>
</evidence>
<dbReference type="SUPFAM" id="SSF55729">
    <property type="entry name" value="Acyl-CoA N-acyltransferases (Nat)"/>
    <property type="match status" value="1"/>
</dbReference>
<evidence type="ECO:0008006" key="3">
    <source>
        <dbReference type="Google" id="ProtNLM"/>
    </source>
</evidence>
<dbReference type="InterPro" id="IPR016181">
    <property type="entry name" value="Acyl_CoA_acyltransferase"/>
</dbReference>
<dbReference type="EMBL" id="LFMY01000010">
    <property type="protein sequence ID" value="OKL58015.1"/>
    <property type="molecule type" value="Genomic_DNA"/>
</dbReference>
<dbReference type="OrthoDB" id="2129362at2759"/>
<organism evidence="1 2">
    <name type="scientific">Talaromyces atroroseus</name>
    <dbReference type="NCBI Taxonomy" id="1441469"/>
    <lineage>
        <taxon>Eukaryota</taxon>
        <taxon>Fungi</taxon>
        <taxon>Dikarya</taxon>
        <taxon>Ascomycota</taxon>
        <taxon>Pezizomycotina</taxon>
        <taxon>Eurotiomycetes</taxon>
        <taxon>Eurotiomycetidae</taxon>
        <taxon>Eurotiales</taxon>
        <taxon>Trichocomaceae</taxon>
        <taxon>Talaromyces</taxon>
        <taxon>Talaromyces sect. Trachyspermi</taxon>
    </lineage>
</organism>
<gene>
    <name evidence="1" type="ORF">UA08_06758</name>
</gene>
<comment type="caution">
    <text evidence="1">The sequence shown here is derived from an EMBL/GenBank/DDBJ whole genome shotgun (WGS) entry which is preliminary data.</text>
</comment>
<accession>A0A225AUC5</accession>
<keyword evidence="2" id="KW-1185">Reference proteome</keyword>
<sequence>MVMYFFHKPSRLLVDIERARFPARYPSKSSTCDLGYGPTSYLVQRSLRVKKAEERILALASTGGSRRIKPEVALILRHATHMDAEELMNLYNSYVRGTVQCLDTKPIAVDDMFQRVDESRKEELPFIVAIDVQRQESGRKMLEYIRLTKFLDGQPSVSGTARLEIMIWHSNRGQNVGRCLMDAMMTLADPRYSPKGGYYFMPPPNDMDDISFSSSISCRPLSYLVMLMNHSDPEASRFRRIRDWLSREHTFSQKGDLPSVAEKMGQPVNIAILVRRIRL</sequence>
<evidence type="ECO:0000313" key="1">
    <source>
        <dbReference type="EMBL" id="OKL58015.1"/>
    </source>
</evidence>
<name>A0A225AUC5_TALAT</name>
<dbReference type="AlphaFoldDB" id="A0A225AUC5"/>
<dbReference type="Gene3D" id="3.40.630.30">
    <property type="match status" value="1"/>
</dbReference>